<sequence length="270" mass="26342">MQRLRSSPAAGARARALAVLLVAALLLPPPALAGKIKFGGSSSSFSKPASSSSSMFGGSSKPAMGTPAPTVMGTPALGGAGGGSFKPAPGAALPTMPVRAAGAPGGGMGGMGGFSGPKFGSGAGASSWGQRSSSIMPFAMGAFAGTAAYALLSSNPSARCNGFKPECYRSLCVKAQEGCPDTKGKQLAAVPCPSGPWTECWGTNDTSFQCLGHPRPSSSKNLDAYCLAPLSNGTAPAGYELVSTSRNGAGAARGGALAAALLAGAALLLV</sequence>
<evidence type="ECO:0000313" key="3">
    <source>
        <dbReference type="Proteomes" id="UP000247498"/>
    </source>
</evidence>
<reference evidence="2 3" key="1">
    <citation type="journal article" date="2018" name="Sci. Rep.">
        <title>Raphidocelis subcapitata (=Pseudokirchneriella subcapitata) provides an insight into genome evolution and environmental adaptations in the Sphaeropleales.</title>
        <authorList>
            <person name="Suzuki S."/>
            <person name="Yamaguchi H."/>
            <person name="Nakajima N."/>
            <person name="Kawachi M."/>
        </authorList>
    </citation>
    <scope>NUCLEOTIDE SEQUENCE [LARGE SCALE GENOMIC DNA]</scope>
    <source>
        <strain evidence="2 3">NIES-35</strain>
    </source>
</reference>
<proteinExistence type="predicted"/>
<dbReference type="STRING" id="307507.A0A2V0PPB1"/>
<evidence type="ECO:0000256" key="1">
    <source>
        <dbReference type="SAM" id="SignalP"/>
    </source>
</evidence>
<evidence type="ECO:0000313" key="2">
    <source>
        <dbReference type="EMBL" id="GBF99870.1"/>
    </source>
</evidence>
<protein>
    <submittedName>
        <fullName evidence="2">Uncharacterized protein</fullName>
    </submittedName>
</protein>
<dbReference type="EMBL" id="BDRX01000177">
    <property type="protein sequence ID" value="GBF99870.1"/>
    <property type="molecule type" value="Genomic_DNA"/>
</dbReference>
<feature type="chain" id="PRO_5015960142" evidence="1">
    <location>
        <begin position="34"/>
        <end position="270"/>
    </location>
</feature>
<feature type="signal peptide" evidence="1">
    <location>
        <begin position="1"/>
        <end position="33"/>
    </location>
</feature>
<accession>A0A2V0PPB1</accession>
<keyword evidence="1" id="KW-0732">Signal</keyword>
<dbReference type="AlphaFoldDB" id="A0A2V0PPB1"/>
<name>A0A2V0PPB1_9CHLO</name>
<dbReference type="InParanoid" id="A0A2V0PPB1"/>
<gene>
    <name evidence="2" type="ORF">Rsub_12510</name>
</gene>
<dbReference type="OrthoDB" id="10588579at2759"/>
<comment type="caution">
    <text evidence="2">The sequence shown here is derived from an EMBL/GenBank/DDBJ whole genome shotgun (WGS) entry which is preliminary data.</text>
</comment>
<dbReference type="Proteomes" id="UP000247498">
    <property type="component" value="Unassembled WGS sequence"/>
</dbReference>
<keyword evidence="3" id="KW-1185">Reference proteome</keyword>
<organism evidence="2 3">
    <name type="scientific">Raphidocelis subcapitata</name>
    <dbReference type="NCBI Taxonomy" id="307507"/>
    <lineage>
        <taxon>Eukaryota</taxon>
        <taxon>Viridiplantae</taxon>
        <taxon>Chlorophyta</taxon>
        <taxon>core chlorophytes</taxon>
        <taxon>Chlorophyceae</taxon>
        <taxon>CS clade</taxon>
        <taxon>Sphaeropleales</taxon>
        <taxon>Selenastraceae</taxon>
        <taxon>Raphidocelis</taxon>
    </lineage>
</organism>